<dbReference type="PANTHER" id="PTHR22984:SF25">
    <property type="entry name" value="PROTEIN KINASE DOMAIN-CONTAINING PROTEIN"/>
    <property type="match status" value="1"/>
</dbReference>
<feature type="domain" description="Protein kinase" evidence="18">
    <location>
        <begin position="16"/>
        <end position="266"/>
    </location>
</feature>
<protein>
    <recommendedName>
        <fullName evidence="3">Serine/threonine-protein kinase 1</fullName>
        <ecNumber evidence="2">2.7.11.1</ecNumber>
    </recommendedName>
</protein>
<evidence type="ECO:0000256" key="6">
    <source>
        <dbReference type="ARBA" id="ARBA00022679"/>
    </source>
</evidence>
<evidence type="ECO:0000256" key="13">
    <source>
        <dbReference type="PIRSR" id="PIRSR037993-1"/>
    </source>
</evidence>
<dbReference type="EMBL" id="CAHIKZ030000840">
    <property type="protein sequence ID" value="CAE1241165.1"/>
    <property type="molecule type" value="Genomic_DNA"/>
</dbReference>
<keyword evidence="4 16" id="KW-0723">Serine/threonine-protein kinase</keyword>
<evidence type="ECO:0000256" key="3">
    <source>
        <dbReference type="ARBA" id="ARBA00016885"/>
    </source>
</evidence>
<dbReference type="InterPro" id="IPR017441">
    <property type="entry name" value="Protein_kinase_ATP_BS"/>
</dbReference>
<comment type="catalytic activity">
    <reaction evidence="11">
        <text>L-threonyl-[protein] + ATP = O-phospho-L-threonyl-[protein] + ADP + H(+)</text>
        <dbReference type="Rhea" id="RHEA:46608"/>
        <dbReference type="Rhea" id="RHEA-COMP:11060"/>
        <dbReference type="Rhea" id="RHEA-COMP:11605"/>
        <dbReference type="ChEBI" id="CHEBI:15378"/>
        <dbReference type="ChEBI" id="CHEBI:30013"/>
        <dbReference type="ChEBI" id="CHEBI:30616"/>
        <dbReference type="ChEBI" id="CHEBI:61977"/>
        <dbReference type="ChEBI" id="CHEBI:456216"/>
        <dbReference type="EC" id="2.7.11.1"/>
    </reaction>
</comment>
<dbReference type="CDD" id="cd14005">
    <property type="entry name" value="STKc_PIM"/>
    <property type="match status" value="1"/>
</dbReference>
<sequence length="296" mass="33731">MNIPKGRDWDSFKDSYKVESFLGKGGFGTVYSGIRRKDNLPVAVKVIEKEKVIEFSQLEGIPVTLEIVLLRKVANVPGAVRMLDWYVSSHSFVIVMERPEHVVDLFDYITEKGPLNEEVSRRFFTQIVQTVYSIHNMGVIHRDIKDENILVDLKTGMLKLIDFGSGAMLKDSIYLDFDGTRVYSPPEWIKHHRYHGRSATVWSLGILLFDMVCGDIPFEHDDQIIKAELKFKENLSKDVKDLIRCCLSVRPSDRPSLEAILNHKWLKNIPPVDASKRTVQASPTEPACTLSRQGSI</sequence>
<evidence type="ECO:0000313" key="19">
    <source>
        <dbReference type="EMBL" id="CAE1241165.1"/>
    </source>
</evidence>
<dbReference type="SMART" id="SM00220">
    <property type="entry name" value="S_TKc"/>
    <property type="match status" value="1"/>
</dbReference>
<dbReference type="GO" id="GO:0005737">
    <property type="term" value="C:cytoplasm"/>
    <property type="evidence" value="ECO:0007669"/>
    <property type="project" value="TreeGrafter"/>
</dbReference>
<keyword evidence="20" id="KW-1185">Reference proteome</keyword>
<dbReference type="InterPro" id="IPR011009">
    <property type="entry name" value="Kinase-like_dom_sf"/>
</dbReference>
<dbReference type="FunFam" id="1.10.510.10:FF:000708">
    <property type="entry name" value="serine/threonine-protein kinase par-1-like"/>
    <property type="match status" value="1"/>
</dbReference>
<keyword evidence="5" id="KW-0597">Phosphoprotein</keyword>
<evidence type="ECO:0000259" key="18">
    <source>
        <dbReference type="PROSITE" id="PS50011"/>
    </source>
</evidence>
<feature type="binding site" evidence="14">
    <location>
        <begin position="22"/>
        <end position="30"/>
    </location>
    <ligand>
        <name>ATP</name>
        <dbReference type="ChEBI" id="CHEBI:30616"/>
    </ligand>
</feature>
<evidence type="ECO:0000256" key="1">
    <source>
        <dbReference type="ARBA" id="ARBA00004192"/>
    </source>
</evidence>
<feature type="binding site" evidence="14 15">
    <location>
        <position position="45"/>
    </location>
    <ligand>
        <name>ATP</name>
        <dbReference type="ChEBI" id="CHEBI:30616"/>
    </ligand>
</feature>
<keyword evidence="6 19" id="KW-0808">Transferase</keyword>
<name>A0A812BTU4_ACAPH</name>
<gene>
    <name evidence="19" type="ORF">SPHA_22691</name>
</gene>
<proteinExistence type="inferred from homology"/>
<dbReference type="Gene3D" id="3.30.200.20">
    <property type="entry name" value="Phosphorylase Kinase, domain 1"/>
    <property type="match status" value="1"/>
</dbReference>
<comment type="subcellular location">
    <subcellularLocation>
        <location evidence="1">Host cytoplasm</location>
    </subcellularLocation>
</comment>
<evidence type="ECO:0000256" key="17">
    <source>
        <dbReference type="SAM" id="MobiDB-lite"/>
    </source>
</evidence>
<dbReference type="Proteomes" id="UP000597762">
    <property type="component" value="Unassembled WGS sequence"/>
</dbReference>
<dbReference type="EC" id="2.7.11.1" evidence="2"/>
<evidence type="ECO:0000313" key="20">
    <source>
        <dbReference type="Proteomes" id="UP000597762"/>
    </source>
</evidence>
<dbReference type="PROSITE" id="PS50011">
    <property type="entry name" value="PROTEIN_KINASE_DOM"/>
    <property type="match status" value="1"/>
</dbReference>
<evidence type="ECO:0000256" key="12">
    <source>
        <dbReference type="ARBA" id="ARBA00048679"/>
    </source>
</evidence>
<dbReference type="GO" id="GO:0030430">
    <property type="term" value="C:host cell cytoplasm"/>
    <property type="evidence" value="ECO:0007669"/>
    <property type="project" value="UniProtKB-SubCell"/>
</dbReference>
<evidence type="ECO:0000256" key="8">
    <source>
        <dbReference type="ARBA" id="ARBA00022777"/>
    </source>
</evidence>
<dbReference type="SUPFAM" id="SSF56112">
    <property type="entry name" value="Protein kinase-like (PK-like)"/>
    <property type="match status" value="1"/>
</dbReference>
<dbReference type="InterPro" id="IPR017348">
    <property type="entry name" value="PIM1/2/3"/>
</dbReference>
<evidence type="ECO:0000256" key="4">
    <source>
        <dbReference type="ARBA" id="ARBA00022527"/>
    </source>
</evidence>
<organism evidence="19 20">
    <name type="scientific">Acanthosepion pharaonis</name>
    <name type="common">Pharaoh cuttlefish</name>
    <name type="synonym">Sepia pharaonis</name>
    <dbReference type="NCBI Taxonomy" id="158019"/>
    <lineage>
        <taxon>Eukaryota</taxon>
        <taxon>Metazoa</taxon>
        <taxon>Spiralia</taxon>
        <taxon>Lophotrochozoa</taxon>
        <taxon>Mollusca</taxon>
        <taxon>Cephalopoda</taxon>
        <taxon>Coleoidea</taxon>
        <taxon>Decapodiformes</taxon>
        <taxon>Sepiida</taxon>
        <taxon>Sepiina</taxon>
        <taxon>Sepiidae</taxon>
        <taxon>Acanthosepion</taxon>
    </lineage>
</organism>
<dbReference type="InterPro" id="IPR051138">
    <property type="entry name" value="PIM_Ser/Thr_kinase"/>
</dbReference>
<comment type="caution">
    <text evidence="19">The sequence shown here is derived from an EMBL/GenBank/DDBJ whole genome shotgun (WGS) entry which is preliminary data.</text>
</comment>
<feature type="region of interest" description="Disordered" evidence="17">
    <location>
        <begin position="276"/>
        <end position="296"/>
    </location>
</feature>
<feature type="binding site" evidence="14">
    <location>
        <position position="97"/>
    </location>
    <ligand>
        <name>ATP</name>
        <dbReference type="ChEBI" id="CHEBI:30616"/>
    </ligand>
</feature>
<dbReference type="GO" id="GO:0043066">
    <property type="term" value="P:negative regulation of apoptotic process"/>
    <property type="evidence" value="ECO:0007669"/>
    <property type="project" value="InterPro"/>
</dbReference>
<dbReference type="InterPro" id="IPR000719">
    <property type="entry name" value="Prot_kinase_dom"/>
</dbReference>
<evidence type="ECO:0000256" key="16">
    <source>
        <dbReference type="RuleBase" id="RU000304"/>
    </source>
</evidence>
<evidence type="ECO:0000256" key="2">
    <source>
        <dbReference type="ARBA" id="ARBA00012513"/>
    </source>
</evidence>
<dbReference type="PROSITE" id="PS00108">
    <property type="entry name" value="PROTEIN_KINASE_ST"/>
    <property type="match status" value="1"/>
</dbReference>
<dbReference type="InterPro" id="IPR008271">
    <property type="entry name" value="Ser/Thr_kinase_AS"/>
</dbReference>
<evidence type="ECO:0000256" key="15">
    <source>
        <dbReference type="PROSITE-ProRule" id="PRU10141"/>
    </source>
</evidence>
<dbReference type="GO" id="GO:0004674">
    <property type="term" value="F:protein serine/threonine kinase activity"/>
    <property type="evidence" value="ECO:0007669"/>
    <property type="project" value="UniProtKB-KW"/>
</dbReference>
<evidence type="ECO:0000256" key="9">
    <source>
        <dbReference type="ARBA" id="ARBA00022840"/>
    </source>
</evidence>
<dbReference type="Pfam" id="PF00069">
    <property type="entry name" value="Pkinase"/>
    <property type="match status" value="1"/>
</dbReference>
<dbReference type="PANTHER" id="PTHR22984">
    <property type="entry name" value="SERINE/THREONINE-PROTEIN KINASE PIM"/>
    <property type="match status" value="1"/>
</dbReference>
<evidence type="ECO:0000256" key="11">
    <source>
        <dbReference type="ARBA" id="ARBA00047899"/>
    </source>
</evidence>
<evidence type="ECO:0000256" key="7">
    <source>
        <dbReference type="ARBA" id="ARBA00022741"/>
    </source>
</evidence>
<comment type="similarity">
    <text evidence="16">Belongs to the protein kinase superfamily.</text>
</comment>
<dbReference type="PROSITE" id="PS00107">
    <property type="entry name" value="PROTEIN_KINASE_ATP"/>
    <property type="match status" value="1"/>
</dbReference>
<keyword evidence="10" id="KW-1035">Host cytoplasm</keyword>
<feature type="binding site" evidence="14">
    <location>
        <position position="104"/>
    </location>
    <ligand>
        <name>ATP</name>
        <dbReference type="ChEBI" id="CHEBI:30616"/>
    </ligand>
</feature>
<comment type="catalytic activity">
    <reaction evidence="12">
        <text>L-seryl-[protein] + ATP = O-phospho-L-seryl-[protein] + ADP + H(+)</text>
        <dbReference type="Rhea" id="RHEA:17989"/>
        <dbReference type="Rhea" id="RHEA-COMP:9863"/>
        <dbReference type="Rhea" id="RHEA-COMP:11604"/>
        <dbReference type="ChEBI" id="CHEBI:15378"/>
        <dbReference type="ChEBI" id="CHEBI:29999"/>
        <dbReference type="ChEBI" id="CHEBI:30616"/>
        <dbReference type="ChEBI" id="CHEBI:83421"/>
        <dbReference type="ChEBI" id="CHEBI:456216"/>
        <dbReference type="EC" id="2.7.11.1"/>
    </reaction>
</comment>
<keyword evidence="7 15" id="KW-0547">Nucleotide-binding</keyword>
<dbReference type="PIRSF" id="PIRSF037993">
    <property type="entry name" value="STPK_Pim-1"/>
    <property type="match status" value="1"/>
</dbReference>
<evidence type="ECO:0000256" key="10">
    <source>
        <dbReference type="ARBA" id="ARBA00023200"/>
    </source>
</evidence>
<evidence type="ECO:0000256" key="14">
    <source>
        <dbReference type="PIRSR" id="PIRSR037993-2"/>
    </source>
</evidence>
<accession>A0A812BTU4</accession>
<dbReference type="Gene3D" id="1.10.510.10">
    <property type="entry name" value="Transferase(Phosphotransferase) domain 1"/>
    <property type="match status" value="1"/>
</dbReference>
<dbReference type="AlphaFoldDB" id="A0A812BTU4"/>
<feature type="active site" description="Proton acceptor" evidence="13">
    <location>
        <position position="143"/>
    </location>
</feature>
<keyword evidence="8" id="KW-0418">Kinase</keyword>
<keyword evidence="9 14" id="KW-0067">ATP-binding</keyword>
<dbReference type="OrthoDB" id="193931at2759"/>
<reference evidence="19" key="1">
    <citation type="submission" date="2021-01" db="EMBL/GenBank/DDBJ databases">
        <authorList>
            <person name="Li R."/>
            <person name="Bekaert M."/>
        </authorList>
    </citation>
    <scope>NUCLEOTIDE SEQUENCE</scope>
    <source>
        <strain evidence="19">Farmed</strain>
    </source>
</reference>
<evidence type="ECO:0000256" key="5">
    <source>
        <dbReference type="ARBA" id="ARBA00022553"/>
    </source>
</evidence>
<dbReference type="GO" id="GO:0005524">
    <property type="term" value="F:ATP binding"/>
    <property type="evidence" value="ECO:0007669"/>
    <property type="project" value="UniProtKB-UniRule"/>
</dbReference>